<sequence length="87" mass="9778">MGPDLKSKRWIVAKGLLFAFLAALSGGLIVTVEFPNPHRAILLGICVWAACRFYYFLFHVLHAYVDPNLPSAGVMDLVKHLLRKRRG</sequence>
<keyword evidence="1" id="KW-1133">Transmembrane helix</keyword>
<accession>A0ABT3FM39</accession>
<comment type="caution">
    <text evidence="2">The sequence shown here is derived from an EMBL/GenBank/DDBJ whole genome shotgun (WGS) entry which is preliminary data.</text>
</comment>
<evidence type="ECO:0000313" key="3">
    <source>
        <dbReference type="Proteomes" id="UP001207930"/>
    </source>
</evidence>
<keyword evidence="3" id="KW-1185">Reference proteome</keyword>
<dbReference type="RefSeq" id="WP_264499996.1">
    <property type="nucleotide sequence ID" value="NZ_JAPDDS010000002.1"/>
</dbReference>
<proteinExistence type="predicted"/>
<organism evidence="2 3">
    <name type="scientific">Luteolibacter flavescens</name>
    <dbReference type="NCBI Taxonomy" id="1859460"/>
    <lineage>
        <taxon>Bacteria</taxon>
        <taxon>Pseudomonadati</taxon>
        <taxon>Verrucomicrobiota</taxon>
        <taxon>Verrucomicrobiia</taxon>
        <taxon>Verrucomicrobiales</taxon>
        <taxon>Verrucomicrobiaceae</taxon>
        <taxon>Luteolibacter</taxon>
    </lineage>
</organism>
<name>A0ABT3FM39_9BACT</name>
<keyword evidence="1" id="KW-0812">Transmembrane</keyword>
<feature type="transmembrane region" description="Helical" evidence="1">
    <location>
        <begin position="12"/>
        <end position="34"/>
    </location>
</feature>
<feature type="transmembrane region" description="Helical" evidence="1">
    <location>
        <begin position="40"/>
        <end position="61"/>
    </location>
</feature>
<dbReference type="Proteomes" id="UP001207930">
    <property type="component" value="Unassembled WGS sequence"/>
</dbReference>
<evidence type="ECO:0000313" key="2">
    <source>
        <dbReference type="EMBL" id="MCW1884035.1"/>
    </source>
</evidence>
<gene>
    <name evidence="2" type="ORF">OKA04_04795</name>
</gene>
<protein>
    <submittedName>
        <fullName evidence="2">Uncharacterized protein</fullName>
    </submittedName>
</protein>
<reference evidence="2 3" key="1">
    <citation type="submission" date="2022-10" db="EMBL/GenBank/DDBJ databases">
        <title>Luteolibacter flavescens strain MCCC 1K03193, whole genome shotgun sequencing project.</title>
        <authorList>
            <person name="Zhao G."/>
            <person name="Shen L."/>
        </authorList>
    </citation>
    <scope>NUCLEOTIDE SEQUENCE [LARGE SCALE GENOMIC DNA]</scope>
    <source>
        <strain evidence="2 3">MCCC 1K03193</strain>
    </source>
</reference>
<dbReference type="EMBL" id="JAPDDS010000002">
    <property type="protein sequence ID" value="MCW1884035.1"/>
    <property type="molecule type" value="Genomic_DNA"/>
</dbReference>
<evidence type="ECO:0000256" key="1">
    <source>
        <dbReference type="SAM" id="Phobius"/>
    </source>
</evidence>
<keyword evidence="1" id="KW-0472">Membrane</keyword>